<evidence type="ECO:0000313" key="4">
    <source>
        <dbReference type="EMBL" id="KRX09224.1"/>
    </source>
</evidence>
<keyword evidence="2" id="KW-0472">Membrane</keyword>
<feature type="transmembrane region" description="Helical" evidence="2">
    <location>
        <begin position="286"/>
        <end position="306"/>
    </location>
</feature>
<dbReference type="Pfam" id="PF10559">
    <property type="entry name" value="Plug_translocon"/>
    <property type="match status" value="1"/>
</dbReference>
<feature type="transmembrane region" description="Helical" evidence="2">
    <location>
        <begin position="418"/>
        <end position="436"/>
    </location>
</feature>
<dbReference type="SUPFAM" id="SSF103491">
    <property type="entry name" value="Preprotein translocase SecY subunit"/>
    <property type="match status" value="1"/>
</dbReference>
<name>A0A0V0R4T6_PSEPJ</name>
<dbReference type="PANTHER" id="PTHR10906">
    <property type="entry name" value="SECY/SEC61-ALPHA FAMILY MEMBER"/>
    <property type="match status" value="1"/>
</dbReference>
<dbReference type="GO" id="GO:0016020">
    <property type="term" value="C:membrane"/>
    <property type="evidence" value="ECO:0007669"/>
    <property type="project" value="InterPro"/>
</dbReference>
<dbReference type="InterPro" id="IPR023201">
    <property type="entry name" value="SecY_dom_sf"/>
</dbReference>
<dbReference type="NCBIfam" id="NF006341">
    <property type="entry name" value="PRK08568.1-5"/>
    <property type="match status" value="1"/>
</dbReference>
<feature type="transmembrane region" description="Helical" evidence="2">
    <location>
        <begin position="32"/>
        <end position="54"/>
    </location>
</feature>
<evidence type="ECO:0000256" key="2">
    <source>
        <dbReference type="SAM" id="Phobius"/>
    </source>
</evidence>
<feature type="domain" description="Translocon Sec61/SecY plug" evidence="3">
    <location>
        <begin position="40"/>
        <end position="74"/>
    </location>
</feature>
<dbReference type="PIRSF" id="PIRSF004557">
    <property type="entry name" value="SecY"/>
    <property type="match status" value="1"/>
</dbReference>
<dbReference type="Pfam" id="PF00344">
    <property type="entry name" value="SecY"/>
    <property type="match status" value="1"/>
</dbReference>
<dbReference type="OMA" id="WARVIMA"/>
<feature type="transmembrane region" description="Helical" evidence="2">
    <location>
        <begin position="115"/>
        <end position="134"/>
    </location>
</feature>
<dbReference type="NCBIfam" id="TIGR00967">
    <property type="entry name" value="3a0501s007"/>
    <property type="match status" value="1"/>
</dbReference>
<dbReference type="GO" id="GO:0015031">
    <property type="term" value="P:protein transport"/>
    <property type="evidence" value="ECO:0007669"/>
    <property type="project" value="InterPro"/>
</dbReference>
<dbReference type="EMBL" id="LDAU01000053">
    <property type="protein sequence ID" value="KRX09224.1"/>
    <property type="molecule type" value="Genomic_DNA"/>
</dbReference>
<dbReference type="OrthoDB" id="284516at2759"/>
<keyword evidence="2" id="KW-0812">Transmembrane</keyword>
<evidence type="ECO:0000259" key="3">
    <source>
        <dbReference type="Pfam" id="PF10559"/>
    </source>
</evidence>
<dbReference type="Proteomes" id="UP000054937">
    <property type="component" value="Unassembled WGS sequence"/>
</dbReference>
<organism evidence="4 5">
    <name type="scientific">Pseudocohnilembus persalinus</name>
    <name type="common">Ciliate</name>
    <dbReference type="NCBI Taxonomy" id="266149"/>
    <lineage>
        <taxon>Eukaryota</taxon>
        <taxon>Sar</taxon>
        <taxon>Alveolata</taxon>
        <taxon>Ciliophora</taxon>
        <taxon>Intramacronucleata</taxon>
        <taxon>Oligohymenophorea</taxon>
        <taxon>Scuticociliatia</taxon>
        <taxon>Philasterida</taxon>
        <taxon>Pseudocohnilembidae</taxon>
        <taxon>Pseudocohnilembus</taxon>
    </lineage>
</organism>
<comment type="caution">
    <text evidence="4">The sequence shown here is derived from an EMBL/GenBank/DDBJ whole genome shotgun (WGS) entry which is preliminary data.</text>
</comment>
<dbReference type="FunFam" id="1.10.3370.10:FF:000009">
    <property type="entry name" value="Pretranslocation protein, alpha subunit, putative"/>
    <property type="match status" value="1"/>
</dbReference>
<feature type="transmembrane region" description="Helical" evidence="2">
    <location>
        <begin position="248"/>
        <end position="266"/>
    </location>
</feature>
<gene>
    <name evidence="4" type="ORF">PPERSA_05893</name>
</gene>
<dbReference type="Gene3D" id="1.10.3370.10">
    <property type="entry name" value="SecY subunit domain"/>
    <property type="match status" value="1"/>
</dbReference>
<dbReference type="AlphaFoldDB" id="A0A0V0R4T6"/>
<comment type="similarity">
    <text evidence="1">Belongs to the SecY/SEC61-alpha family.</text>
</comment>
<keyword evidence="5" id="KW-1185">Reference proteome</keyword>
<reference evidence="4 5" key="1">
    <citation type="journal article" date="2015" name="Sci. Rep.">
        <title>Genome of the facultative scuticociliatosis pathogen Pseudocohnilembus persalinus provides insight into its virulence through horizontal gene transfer.</title>
        <authorList>
            <person name="Xiong J."/>
            <person name="Wang G."/>
            <person name="Cheng J."/>
            <person name="Tian M."/>
            <person name="Pan X."/>
            <person name="Warren A."/>
            <person name="Jiang C."/>
            <person name="Yuan D."/>
            <person name="Miao W."/>
        </authorList>
    </citation>
    <scope>NUCLEOTIDE SEQUENCE [LARGE SCALE GENOMIC DNA]</scope>
    <source>
        <strain evidence="4">36N120E</strain>
    </source>
</reference>
<protein>
    <submittedName>
        <fullName evidence="4">SecY subunit domain</fullName>
    </submittedName>
</protein>
<evidence type="ECO:0000313" key="5">
    <source>
        <dbReference type="Proteomes" id="UP000054937"/>
    </source>
</evidence>
<feature type="transmembrane region" description="Helical" evidence="2">
    <location>
        <begin position="442"/>
        <end position="460"/>
    </location>
</feature>
<sequence length="475" mass="52405">MGFNILPLFRPAVALLPEVANPTQKLAFRSRAIQTVIIVLIYLVCSQIPLYGIVSQDSADSFRWLRTILASNRGSLMELGISPTVTAGMVMQLLVGAKLIEYNNKDKNEESLYNGAQKVLGLLIAMCEAIAYVYSGMYGPLEQIGAGGAILIILQLTFAGVIVSLLDELLSKGYGVGNSAISLFIAINMCENILWKSFSPMSHPSQFMEYEYEGSIINLFHSLIVHPDKFAAIKNAFYRSRFPNINSLIATCLIFLVVIYFQGFRVDLPMSHQRVKGLIQPYPIKLFYTSNIPIILQSALISNLFFISQMLYRKFGGNFLVGLLGKWQEIEMGGHQSVPVGGLAYYISPPQGFTELFTDPIHCAFYIVFMLGTCGLFSKTWIEVSGSGVNDVARQLKEQSLTYKGFTEAGTKKQLKRLIPVAAAFGGICIGALSIIADFMGVIGSGTGMLLAVTIVYGYFEQIRKEKEQGTLDLW</sequence>
<proteinExistence type="inferred from homology"/>
<evidence type="ECO:0000256" key="1">
    <source>
        <dbReference type="RuleBase" id="RU004349"/>
    </source>
</evidence>
<dbReference type="InterPro" id="IPR019561">
    <property type="entry name" value="Translocon_Sec61/SecY_plug_dom"/>
</dbReference>
<dbReference type="InterPro" id="IPR002208">
    <property type="entry name" value="SecY/SEC61-alpha"/>
</dbReference>
<accession>A0A0V0R4T6</accession>
<feature type="transmembrane region" description="Helical" evidence="2">
    <location>
        <begin position="146"/>
        <end position="166"/>
    </location>
</feature>
<dbReference type="InParanoid" id="A0A0V0R4T6"/>
<keyword evidence="2" id="KW-1133">Transmembrane helix</keyword>